<evidence type="ECO:0000259" key="1">
    <source>
        <dbReference type="PROSITE" id="PS50132"/>
    </source>
</evidence>
<dbReference type="Pfam" id="PF00615">
    <property type="entry name" value="RGS"/>
    <property type="match status" value="1"/>
</dbReference>
<evidence type="ECO:0000313" key="2">
    <source>
        <dbReference type="EMBL" id="KAL0483854.1"/>
    </source>
</evidence>
<sequence length="223" mass="25295">MLGSLAGLNVAEHISKDLSPRNALSNVNKFGGVSLTTIDTSTQLRSPRRQSVIGAFVSPSNRNERSRSQKEKCIAGIRNTIIPQSDQIELLSEKSVQELLRNRRIRDNFRQYCELIHCSELLKFYEAVNFSYKTMCDSKMMLEEAKRIVSLHLTEGVPGEINTCEALKKGVLENIELMKVDIVLFDEILDEIESVNGVLVDAFDRYKEFISEQITSDVELNKH</sequence>
<dbReference type="SMART" id="SM00315">
    <property type="entry name" value="RGS"/>
    <property type="match status" value="1"/>
</dbReference>
<protein>
    <submittedName>
        <fullName evidence="2">Regulator of G-protein signaling</fullName>
    </submittedName>
</protein>
<dbReference type="PROSITE" id="PS50132">
    <property type="entry name" value="RGS"/>
    <property type="match status" value="1"/>
</dbReference>
<dbReference type="InterPro" id="IPR036305">
    <property type="entry name" value="RGS_sf"/>
</dbReference>
<dbReference type="Gene3D" id="1.10.167.10">
    <property type="entry name" value="Regulator of G-protein Signalling 4, domain 2"/>
    <property type="match status" value="1"/>
</dbReference>
<dbReference type="AlphaFoldDB" id="A0AAW2Z4L0"/>
<proteinExistence type="predicted"/>
<organism evidence="2 3">
    <name type="scientific">Acrasis kona</name>
    <dbReference type="NCBI Taxonomy" id="1008807"/>
    <lineage>
        <taxon>Eukaryota</taxon>
        <taxon>Discoba</taxon>
        <taxon>Heterolobosea</taxon>
        <taxon>Tetramitia</taxon>
        <taxon>Eutetramitia</taxon>
        <taxon>Acrasidae</taxon>
        <taxon>Acrasis</taxon>
    </lineage>
</organism>
<reference evidence="2 3" key="1">
    <citation type="submission" date="2024-03" db="EMBL/GenBank/DDBJ databases">
        <title>The Acrasis kona genome and developmental transcriptomes reveal deep origins of eukaryotic multicellular pathways.</title>
        <authorList>
            <person name="Sheikh S."/>
            <person name="Fu C.-J."/>
            <person name="Brown M.W."/>
            <person name="Baldauf S.L."/>
        </authorList>
    </citation>
    <scope>NUCLEOTIDE SEQUENCE [LARGE SCALE GENOMIC DNA]</scope>
    <source>
        <strain evidence="2 3">ATCC MYA-3509</strain>
    </source>
</reference>
<accession>A0AAW2Z4L0</accession>
<dbReference type="InterPro" id="IPR044926">
    <property type="entry name" value="RGS_subdomain_2"/>
</dbReference>
<evidence type="ECO:0000313" key="3">
    <source>
        <dbReference type="Proteomes" id="UP001431209"/>
    </source>
</evidence>
<dbReference type="EMBL" id="JAOPGA020000997">
    <property type="protein sequence ID" value="KAL0483854.1"/>
    <property type="molecule type" value="Genomic_DNA"/>
</dbReference>
<feature type="domain" description="RGS" evidence="1">
    <location>
        <begin position="95"/>
        <end position="192"/>
    </location>
</feature>
<dbReference type="InterPro" id="IPR016137">
    <property type="entry name" value="RGS"/>
</dbReference>
<comment type="caution">
    <text evidence="2">The sequence shown here is derived from an EMBL/GenBank/DDBJ whole genome shotgun (WGS) entry which is preliminary data.</text>
</comment>
<name>A0AAW2Z4L0_9EUKA</name>
<dbReference type="Proteomes" id="UP001431209">
    <property type="component" value="Unassembled WGS sequence"/>
</dbReference>
<dbReference type="SUPFAM" id="SSF48097">
    <property type="entry name" value="Regulator of G-protein signaling, RGS"/>
    <property type="match status" value="1"/>
</dbReference>
<keyword evidence="3" id="KW-1185">Reference proteome</keyword>
<gene>
    <name evidence="2" type="ORF">AKO1_011881</name>
</gene>